<dbReference type="Proteomes" id="UP000582837">
    <property type="component" value="Unassembled WGS sequence"/>
</dbReference>
<reference evidence="10 11" key="1">
    <citation type="submission" date="2020-08" db="EMBL/GenBank/DDBJ databases">
        <title>Genomic Encyclopedia of Type Strains, Phase IV (KMG-IV): sequencing the most valuable type-strain genomes for metagenomic binning, comparative biology and taxonomic classification.</title>
        <authorList>
            <person name="Goeker M."/>
        </authorList>
    </citation>
    <scope>NUCLEOTIDE SEQUENCE [LARGE SCALE GENOMIC DNA]</scope>
    <source>
        <strain evidence="10 11">DSM 29007</strain>
    </source>
</reference>
<keyword evidence="4 7" id="KW-0732">Signal</keyword>
<keyword evidence="11" id="KW-1185">Reference proteome</keyword>
<evidence type="ECO:0000256" key="1">
    <source>
        <dbReference type="ARBA" id="ARBA00000448"/>
    </source>
</evidence>
<dbReference type="InterPro" id="IPR036881">
    <property type="entry name" value="Glyco_hydro_3_C_sf"/>
</dbReference>
<evidence type="ECO:0000259" key="8">
    <source>
        <dbReference type="Pfam" id="PF00933"/>
    </source>
</evidence>
<evidence type="ECO:0000256" key="7">
    <source>
        <dbReference type="SAM" id="SignalP"/>
    </source>
</evidence>
<dbReference type="GO" id="GO:0008422">
    <property type="term" value="F:beta-glucosidase activity"/>
    <property type="evidence" value="ECO:0007669"/>
    <property type="project" value="UniProtKB-EC"/>
</dbReference>
<evidence type="ECO:0000259" key="9">
    <source>
        <dbReference type="Pfam" id="PF01915"/>
    </source>
</evidence>
<name>A0A841H7D7_9BACT</name>
<organism evidence="10 11">
    <name type="scientific">Longimicrobium terrae</name>
    <dbReference type="NCBI Taxonomy" id="1639882"/>
    <lineage>
        <taxon>Bacteria</taxon>
        <taxon>Pseudomonadati</taxon>
        <taxon>Gemmatimonadota</taxon>
        <taxon>Longimicrobiia</taxon>
        <taxon>Longimicrobiales</taxon>
        <taxon>Longimicrobiaceae</taxon>
        <taxon>Longimicrobium</taxon>
    </lineage>
</organism>
<accession>A0A841H7D7</accession>
<dbReference type="SUPFAM" id="SSF51445">
    <property type="entry name" value="(Trans)glycosidases"/>
    <property type="match status" value="1"/>
</dbReference>
<dbReference type="Gene3D" id="3.20.20.300">
    <property type="entry name" value="Glycoside hydrolase, family 3, N-terminal domain"/>
    <property type="match status" value="1"/>
</dbReference>
<dbReference type="GO" id="GO:0009251">
    <property type="term" value="P:glucan catabolic process"/>
    <property type="evidence" value="ECO:0007669"/>
    <property type="project" value="TreeGrafter"/>
</dbReference>
<comment type="caution">
    <text evidence="10">The sequence shown here is derived from an EMBL/GenBank/DDBJ whole genome shotgun (WGS) entry which is preliminary data.</text>
</comment>
<dbReference type="Gene3D" id="3.40.50.1700">
    <property type="entry name" value="Glycoside hydrolase family 3 C-terminal domain"/>
    <property type="match status" value="1"/>
</dbReference>
<evidence type="ECO:0000256" key="2">
    <source>
        <dbReference type="ARBA" id="ARBA00005336"/>
    </source>
</evidence>
<feature type="domain" description="Glycoside hydrolase family 3 C-terminal" evidence="9">
    <location>
        <begin position="430"/>
        <end position="633"/>
    </location>
</feature>
<evidence type="ECO:0000256" key="4">
    <source>
        <dbReference type="ARBA" id="ARBA00022729"/>
    </source>
</evidence>
<evidence type="ECO:0000256" key="6">
    <source>
        <dbReference type="ARBA" id="ARBA00023295"/>
    </source>
</evidence>
<proteinExistence type="inferred from homology"/>
<dbReference type="RefSeq" id="WP_170038924.1">
    <property type="nucleotide sequence ID" value="NZ_JABDTL010000002.1"/>
</dbReference>
<dbReference type="InterPro" id="IPR017853">
    <property type="entry name" value="GH"/>
</dbReference>
<dbReference type="PANTHER" id="PTHR30620:SF16">
    <property type="entry name" value="LYSOSOMAL BETA GLUCOSIDASE"/>
    <property type="match status" value="1"/>
</dbReference>
<dbReference type="PRINTS" id="PR00133">
    <property type="entry name" value="GLHYDRLASE3"/>
</dbReference>
<gene>
    <name evidence="10" type="ORF">HNQ61_005577</name>
</gene>
<evidence type="ECO:0000313" key="10">
    <source>
        <dbReference type="EMBL" id="MBB6073898.1"/>
    </source>
</evidence>
<dbReference type="InterPro" id="IPR036962">
    <property type="entry name" value="Glyco_hydro_3_N_sf"/>
</dbReference>
<dbReference type="PANTHER" id="PTHR30620">
    <property type="entry name" value="PERIPLASMIC BETA-GLUCOSIDASE-RELATED"/>
    <property type="match status" value="1"/>
</dbReference>
<dbReference type="EC" id="3.2.1.21" evidence="3"/>
<dbReference type="SUPFAM" id="SSF52279">
    <property type="entry name" value="Beta-D-glucan exohydrolase, C-terminal domain"/>
    <property type="match status" value="1"/>
</dbReference>
<sequence>MNARLSSPPRAALMLSVALAGIAAASCTPGSQIGSTAQNAGPARAGGAGAFAPYDAQARRLLAQMTLAEKIGQMTQADHEFIKDPADVQRYFLGSVLSGGSSDPASGNNPRDWEGMYTNYQRIAVGTRLKIPLLYGVDAVHGHNNVLGAVVFPHNIGLGATRNPQLVQRIGQITADEVRATGPNWAFAPCICVPRDERWGRTYEGFSEDPQLVSTLGEAAVRGLQGRSLNDPLTVLASSKHFAGDGATSMGTGGPDKRFLDQGDARMDEATLRRIHIFPYKAAVDAGVGSIMPSYNSWNGVKVSGIRYLLTDVLKGELGFGGFLISDYRAVDQIDPDYKTAIEKSINAGMDMVMVPDRYPEFIRLLTELVNENRVPMSRIDDAVVRILRVKIAMGLMDPSWTPQPDAAARSRFGSAEHRAVARQAVRESMVLLKNDRGALPIRSGLRRIHVAGRSADNLGFQTGGWTVDWQGKSGEVMPGGTTVLAAIRKAAGSGTQVTFAQNGTGAAGADLGVVVIGEPPYAEGQGDRADLSLDPADAASVAAMKAAGIPVVVVLISGRPMILGPVLEQADALVAAWLPGTEGDGVADVLFGAYKPTGKLSYSWPASMAQIPINVGDADYRPLFPFGFGLTY</sequence>
<keyword evidence="5 10" id="KW-0378">Hydrolase</keyword>
<dbReference type="Pfam" id="PF01915">
    <property type="entry name" value="Glyco_hydro_3_C"/>
    <property type="match status" value="1"/>
</dbReference>
<feature type="domain" description="Glycoside hydrolase family 3 N-terminal" evidence="8">
    <location>
        <begin position="66"/>
        <end position="390"/>
    </location>
</feature>
<evidence type="ECO:0000313" key="11">
    <source>
        <dbReference type="Proteomes" id="UP000582837"/>
    </source>
</evidence>
<dbReference type="AlphaFoldDB" id="A0A841H7D7"/>
<protein>
    <recommendedName>
        <fullName evidence="3">beta-glucosidase</fullName>
        <ecNumber evidence="3">3.2.1.21</ecNumber>
    </recommendedName>
</protein>
<comment type="catalytic activity">
    <reaction evidence="1">
        <text>Hydrolysis of terminal, non-reducing beta-D-glucosyl residues with release of beta-D-glucose.</text>
        <dbReference type="EC" id="3.2.1.21"/>
    </reaction>
</comment>
<feature type="signal peptide" evidence="7">
    <location>
        <begin position="1"/>
        <end position="20"/>
    </location>
</feature>
<dbReference type="InterPro" id="IPR051915">
    <property type="entry name" value="Cellulose_Degrad_GH3"/>
</dbReference>
<dbReference type="Pfam" id="PF00933">
    <property type="entry name" value="Glyco_hydro_3"/>
    <property type="match status" value="1"/>
</dbReference>
<keyword evidence="6 10" id="KW-0326">Glycosidase</keyword>
<comment type="similarity">
    <text evidence="2">Belongs to the glycosyl hydrolase 3 family.</text>
</comment>
<evidence type="ECO:0000256" key="3">
    <source>
        <dbReference type="ARBA" id="ARBA00012744"/>
    </source>
</evidence>
<evidence type="ECO:0000256" key="5">
    <source>
        <dbReference type="ARBA" id="ARBA00022801"/>
    </source>
</evidence>
<dbReference type="InterPro" id="IPR002772">
    <property type="entry name" value="Glyco_hydro_3_C"/>
</dbReference>
<dbReference type="InterPro" id="IPR001764">
    <property type="entry name" value="Glyco_hydro_3_N"/>
</dbReference>
<dbReference type="PROSITE" id="PS51257">
    <property type="entry name" value="PROKAR_LIPOPROTEIN"/>
    <property type="match status" value="1"/>
</dbReference>
<feature type="chain" id="PRO_5032735575" description="beta-glucosidase" evidence="7">
    <location>
        <begin position="21"/>
        <end position="633"/>
    </location>
</feature>
<dbReference type="EMBL" id="JACHIA010000032">
    <property type="protein sequence ID" value="MBB6073898.1"/>
    <property type="molecule type" value="Genomic_DNA"/>
</dbReference>